<dbReference type="Pfam" id="PF13259">
    <property type="entry name" value="clamp_Gag1-like"/>
    <property type="match status" value="1"/>
</dbReference>
<dbReference type="InterPro" id="IPR053274">
    <property type="entry name" value="Fluconazole_resistance"/>
</dbReference>
<dbReference type="EMBL" id="JAANBB010000258">
    <property type="protein sequence ID" value="KAF7545346.1"/>
    <property type="molecule type" value="Genomic_DNA"/>
</dbReference>
<evidence type="ECO:0000256" key="1">
    <source>
        <dbReference type="SAM" id="MobiDB-lite"/>
    </source>
</evidence>
<feature type="compositionally biased region" description="Polar residues" evidence="1">
    <location>
        <begin position="191"/>
        <end position="201"/>
    </location>
</feature>
<dbReference type="PANTHER" id="PTHR28065:SF1">
    <property type="entry name" value="DUF4050 DOMAIN-CONTAINING PROTEIN"/>
    <property type="match status" value="1"/>
</dbReference>
<feature type="compositionally biased region" description="Basic and acidic residues" evidence="1">
    <location>
        <begin position="377"/>
        <end position="388"/>
    </location>
</feature>
<feature type="region of interest" description="Disordered" evidence="1">
    <location>
        <begin position="256"/>
        <end position="277"/>
    </location>
</feature>
<name>A0A9P5GZV2_9HYPO</name>
<dbReference type="OrthoDB" id="5422958at2759"/>
<accession>A0A9P5GZV2</accession>
<dbReference type="InterPro" id="IPR025124">
    <property type="entry name" value="Gag1-like_clamp"/>
</dbReference>
<feature type="compositionally biased region" description="Low complexity" evidence="1">
    <location>
        <begin position="346"/>
        <end position="376"/>
    </location>
</feature>
<organism evidence="3 4">
    <name type="scientific">Cylindrodendrum hubeiense</name>
    <dbReference type="NCBI Taxonomy" id="595255"/>
    <lineage>
        <taxon>Eukaryota</taxon>
        <taxon>Fungi</taxon>
        <taxon>Dikarya</taxon>
        <taxon>Ascomycota</taxon>
        <taxon>Pezizomycotina</taxon>
        <taxon>Sordariomycetes</taxon>
        <taxon>Hypocreomycetidae</taxon>
        <taxon>Hypocreales</taxon>
        <taxon>Nectriaceae</taxon>
        <taxon>Cylindrodendrum</taxon>
    </lineage>
</organism>
<gene>
    <name evidence="3" type="ORF">G7Z17_g9249</name>
</gene>
<keyword evidence="4" id="KW-1185">Reference proteome</keyword>
<evidence type="ECO:0000313" key="4">
    <source>
        <dbReference type="Proteomes" id="UP000722485"/>
    </source>
</evidence>
<feature type="compositionally biased region" description="Acidic residues" evidence="1">
    <location>
        <begin position="221"/>
        <end position="234"/>
    </location>
</feature>
<feature type="region of interest" description="Disordered" evidence="1">
    <location>
        <begin position="175"/>
        <end position="244"/>
    </location>
</feature>
<proteinExistence type="predicted"/>
<feature type="compositionally biased region" description="Polar residues" evidence="1">
    <location>
        <begin position="389"/>
        <end position="398"/>
    </location>
</feature>
<dbReference type="Proteomes" id="UP000722485">
    <property type="component" value="Unassembled WGS sequence"/>
</dbReference>
<dbReference type="PANTHER" id="PTHR28065">
    <property type="entry name" value="FREQUENIN"/>
    <property type="match status" value="1"/>
</dbReference>
<evidence type="ECO:0000259" key="2">
    <source>
        <dbReference type="Pfam" id="PF13259"/>
    </source>
</evidence>
<feature type="region of interest" description="Disordered" evidence="1">
    <location>
        <begin position="36"/>
        <end position="81"/>
    </location>
</feature>
<evidence type="ECO:0000313" key="3">
    <source>
        <dbReference type="EMBL" id="KAF7545346.1"/>
    </source>
</evidence>
<reference evidence="3" key="1">
    <citation type="submission" date="2020-03" db="EMBL/GenBank/DDBJ databases">
        <title>Draft Genome Sequence of Cylindrodendrum hubeiense.</title>
        <authorList>
            <person name="Buettner E."/>
            <person name="Kellner H."/>
        </authorList>
    </citation>
    <scope>NUCLEOTIDE SEQUENCE</scope>
    <source>
        <strain evidence="3">IHI 201604</strain>
    </source>
</reference>
<dbReference type="AlphaFoldDB" id="A0A9P5GZV2"/>
<feature type="region of interest" description="Disordered" evidence="1">
    <location>
        <begin position="479"/>
        <end position="519"/>
    </location>
</feature>
<sequence>MSSSLPPPLSPPMPPDAPFVVGSVRGRDQQMETTEFGPLSVLPQPTSNPDIIPPTTVHPLLQAVPPHSRSTTAATAPIPIPKPSSYLGFTSRASKAPAQSAMIFSDIYRSPRSPIAKLRHQSVQLSTPLSSVTPDWVAEEHADLLSKDKTKQKEAVKRYLEAKVKNDWDFQWPSRVATPTSDNAIPDDSITAPTDQTNIIDTIQPPKPVQDEMKDDTGYQVDEDDANSEDESDAESTYSTVSEDPINYRPRIEWTSDLSDDEPLPSRSPFRFDSPGTVGPTVQAAVLAKQTKRRRAVRKETEWNEGLACFEARRKAWTGARTVRIRTKPVTPPSVSPRSPRRFFFRRSMSSSPPSSAVSSTHPPGGSDGSDASSLAKGDEKELQKQQSKDTSLSTPLSSRDYPVETLIPIAPPLLPPNNPLRASITPSVYLSLYDKVIIHNLQPSCPVNLSDMLRACVTGWKRDGEWPPRATVAVPAPVVRKKKKKPAPPPQDNSGNVARRMSFGLLGRDKDEESAPAKIFRRSLHKALGIANYGAQDVPTTERTK</sequence>
<feature type="compositionally biased region" description="Pro residues" evidence="1">
    <location>
        <begin position="1"/>
        <end position="17"/>
    </location>
</feature>
<feature type="region of interest" description="Disordered" evidence="1">
    <location>
        <begin position="1"/>
        <end position="21"/>
    </location>
</feature>
<comment type="caution">
    <text evidence="3">The sequence shown here is derived from an EMBL/GenBank/DDBJ whole genome shotgun (WGS) entry which is preliminary data.</text>
</comment>
<protein>
    <recommendedName>
        <fullName evidence="2">Gag1-like clamp domain-containing protein</fullName>
    </recommendedName>
</protein>
<feature type="region of interest" description="Disordered" evidence="1">
    <location>
        <begin position="324"/>
        <end position="398"/>
    </location>
</feature>
<feature type="domain" description="Gag1-like clamp" evidence="2">
    <location>
        <begin position="268"/>
        <end position="468"/>
    </location>
</feature>